<dbReference type="PANTHER" id="PTHR30627">
    <property type="entry name" value="PEPTIDOGLYCAN D,D-TRANSPEPTIDASE"/>
    <property type="match status" value="1"/>
</dbReference>
<evidence type="ECO:0000259" key="5">
    <source>
        <dbReference type="Pfam" id="PF03717"/>
    </source>
</evidence>
<evidence type="ECO:0000256" key="2">
    <source>
        <dbReference type="ARBA" id="ARBA00007171"/>
    </source>
</evidence>
<evidence type="ECO:0000256" key="1">
    <source>
        <dbReference type="ARBA" id="ARBA00004370"/>
    </source>
</evidence>
<dbReference type="SUPFAM" id="SSF56601">
    <property type="entry name" value="beta-lactamase/transpeptidase-like"/>
    <property type="match status" value="1"/>
</dbReference>
<gene>
    <name evidence="6" type="ORF">HMPREF1871_00630</name>
</gene>
<comment type="caution">
    <text evidence="6">The sequence shown here is derived from an EMBL/GenBank/DDBJ whole genome shotgun (WGS) entry which is preliminary data.</text>
</comment>
<dbReference type="Gene3D" id="3.40.710.10">
    <property type="entry name" value="DD-peptidase/beta-lactamase superfamily"/>
    <property type="match status" value="1"/>
</dbReference>
<dbReference type="SUPFAM" id="SSF56519">
    <property type="entry name" value="Penicillin binding protein dimerisation domain"/>
    <property type="match status" value="1"/>
</dbReference>
<dbReference type="Pfam" id="PF03717">
    <property type="entry name" value="PBP_dimer"/>
    <property type="match status" value="1"/>
</dbReference>
<dbReference type="Gene3D" id="3.30.70.2110">
    <property type="match status" value="1"/>
</dbReference>
<evidence type="ECO:0000313" key="6">
    <source>
        <dbReference type="EMBL" id="KXB58120.1"/>
    </source>
</evidence>
<dbReference type="EMBL" id="LSDB01000021">
    <property type="protein sequence ID" value="KXB58120.1"/>
    <property type="molecule type" value="Genomic_DNA"/>
</dbReference>
<dbReference type="InterPro" id="IPR005311">
    <property type="entry name" value="PBP_dimer"/>
</dbReference>
<sequence length="493" mass="55862">MKKYRKFFTLKFLEDKKSIRNKDYISRKRTKMIFTTLFVFFFVWILILNIGQMAVFSTIRGKNLAKIAEKKYKIDAVLQPERGKIYDRNGDVLADNIESYKLIAVLSEKASEGLKDGEPKKHVVDIKKTANELSNFINLPEEKIENILNNDTAYQVEFGNYGKDIDIKTKREIEELNLPGIKFETTKKRYYPNGTLLGNFLGYAQNTNDKDDLIIGKLGIEKCFDYYLRGKNGRVIYSRDAWGKVVSNVPSVKVEPVNGSDIHLTIDKNIQGFIDNSLKDIQDKYEPESAFSVVMSAKTGEILGIGQSPAFNPNTKENMDKAWTNAIFNSAIEPGSTMKTFSLAIMIENSIYDPNKYYRSGSYKIYDTTIYDYNKKGWGTISYRHGFQESSNTLMLTMFESLGAEKLKQGFEKFGFGKNTGALFENEASGVLAFQNPVSSATSVFGQGSTVTPIQMLQAETAIVNDGNMLKPYFLKKIHSNEDNLDLNIGEKK</sequence>
<comment type="subcellular location">
    <subcellularLocation>
        <location evidence="1">Membrane</location>
    </subcellularLocation>
</comment>
<reference evidence="6 7" key="1">
    <citation type="submission" date="2016-01" db="EMBL/GenBank/DDBJ databases">
        <authorList>
            <person name="Mitreva M."/>
            <person name="Pepin K.H."/>
            <person name="Mihindukulasuriya K.A."/>
            <person name="Fulton R."/>
            <person name="Fronick C."/>
            <person name="O'Laughlin M."/>
            <person name="Miner T."/>
            <person name="Herter B."/>
            <person name="Rosa B.A."/>
            <person name="Cordes M."/>
            <person name="Tomlinson C."/>
            <person name="Wollam A."/>
            <person name="Palsikar V.B."/>
            <person name="Mardis E.R."/>
            <person name="Wilson R.K."/>
        </authorList>
    </citation>
    <scope>NUCLEOTIDE SEQUENCE [LARGE SCALE GENOMIC DNA]</scope>
    <source>
        <strain evidence="6 7">KA00071</strain>
    </source>
</reference>
<evidence type="ECO:0000259" key="4">
    <source>
        <dbReference type="Pfam" id="PF00905"/>
    </source>
</evidence>
<keyword evidence="7" id="KW-1185">Reference proteome</keyword>
<proteinExistence type="inferred from homology"/>
<dbReference type="InterPro" id="IPR001460">
    <property type="entry name" value="PCN-bd_Tpept"/>
</dbReference>
<evidence type="ECO:0000256" key="3">
    <source>
        <dbReference type="ARBA" id="ARBA00023136"/>
    </source>
</evidence>
<dbReference type="PANTHER" id="PTHR30627:SF26">
    <property type="entry name" value="PENICILLIN-BINDING PROTEIN 2B"/>
    <property type="match status" value="1"/>
</dbReference>
<keyword evidence="3" id="KW-0472">Membrane</keyword>
<protein>
    <submittedName>
        <fullName evidence="6">Penicillin-binding protein dimerization domain protein</fullName>
    </submittedName>
</protein>
<comment type="similarity">
    <text evidence="2">Belongs to the transpeptidase family.</text>
</comment>
<organism evidence="6 7">
    <name type="scientific">Gemelliphila asaccharolytica</name>
    <dbReference type="NCBI Taxonomy" id="502393"/>
    <lineage>
        <taxon>Bacteria</taxon>
        <taxon>Bacillati</taxon>
        <taxon>Bacillota</taxon>
        <taxon>Bacilli</taxon>
        <taxon>Bacillales</taxon>
        <taxon>Gemellaceae</taxon>
        <taxon>Gemelliphila</taxon>
    </lineage>
</organism>
<feature type="domain" description="Penicillin-binding protein dimerisation" evidence="5">
    <location>
        <begin position="79"/>
        <end position="248"/>
    </location>
</feature>
<dbReference type="Gene3D" id="3.90.1310.10">
    <property type="entry name" value="Penicillin-binding protein 2a (Domain 2)"/>
    <property type="match status" value="1"/>
</dbReference>
<evidence type="ECO:0000313" key="7">
    <source>
        <dbReference type="Proteomes" id="UP000070467"/>
    </source>
</evidence>
<dbReference type="InterPro" id="IPR012338">
    <property type="entry name" value="Beta-lactam/transpept-like"/>
</dbReference>
<dbReference type="Pfam" id="PF00905">
    <property type="entry name" value="Transpeptidase"/>
    <property type="match status" value="1"/>
</dbReference>
<dbReference type="InterPro" id="IPR050515">
    <property type="entry name" value="Beta-lactam/transpept"/>
</dbReference>
<dbReference type="RefSeq" id="WP_066129956.1">
    <property type="nucleotide sequence ID" value="NZ_KQ959874.1"/>
</dbReference>
<feature type="non-terminal residue" evidence="6">
    <location>
        <position position="493"/>
    </location>
</feature>
<name>A0ABR5TM01_9BACL</name>
<dbReference type="Proteomes" id="UP000070467">
    <property type="component" value="Unassembled WGS sequence"/>
</dbReference>
<dbReference type="InterPro" id="IPR036138">
    <property type="entry name" value="PBP_dimer_sf"/>
</dbReference>
<feature type="domain" description="Penicillin-binding protein transpeptidase" evidence="4">
    <location>
        <begin position="292"/>
        <end position="482"/>
    </location>
</feature>
<accession>A0ABR5TM01</accession>